<dbReference type="InterPro" id="IPR032305">
    <property type="entry name" value="GTP-bd_M"/>
</dbReference>
<dbReference type="NCBIfam" id="TIGR03156">
    <property type="entry name" value="GTP_HflX"/>
    <property type="match status" value="1"/>
</dbReference>
<keyword evidence="5" id="KW-0963">Cytoplasm</keyword>
<evidence type="ECO:0000313" key="9">
    <source>
        <dbReference type="Proteomes" id="UP000609651"/>
    </source>
</evidence>
<dbReference type="PROSITE" id="PS51705">
    <property type="entry name" value="G_HFLX"/>
    <property type="match status" value="1"/>
</dbReference>
<dbReference type="InterPro" id="IPR006073">
    <property type="entry name" value="GTP-bd"/>
</dbReference>
<dbReference type="InterPro" id="IPR027417">
    <property type="entry name" value="P-loop_NTPase"/>
</dbReference>
<organism evidence="8 9">
    <name type="scientific">Alienimonas chondri</name>
    <dbReference type="NCBI Taxonomy" id="2681879"/>
    <lineage>
        <taxon>Bacteria</taxon>
        <taxon>Pseudomonadati</taxon>
        <taxon>Planctomycetota</taxon>
        <taxon>Planctomycetia</taxon>
        <taxon>Planctomycetales</taxon>
        <taxon>Planctomycetaceae</taxon>
        <taxon>Alienimonas</taxon>
    </lineage>
</organism>
<proteinExistence type="inferred from homology"/>
<dbReference type="InterPro" id="IPR042108">
    <property type="entry name" value="GTPase_HflX_N_sf"/>
</dbReference>
<evidence type="ECO:0000256" key="3">
    <source>
        <dbReference type="ARBA" id="ARBA00022842"/>
    </source>
</evidence>
<keyword evidence="6" id="KW-0175">Coiled coil</keyword>
<dbReference type="PIRSF" id="PIRSF006809">
    <property type="entry name" value="GTP-binding_hflX_prd"/>
    <property type="match status" value="1"/>
</dbReference>
<keyword evidence="4 5" id="KW-0342">GTP-binding</keyword>
<comment type="similarity">
    <text evidence="5">Belongs to the TRAFAC class OBG-HflX-like GTPase superfamily. HflX GTPase family.</text>
</comment>
<dbReference type="PRINTS" id="PR00326">
    <property type="entry name" value="GTP1OBG"/>
</dbReference>
<dbReference type="PANTHER" id="PTHR10229">
    <property type="entry name" value="GTP-BINDING PROTEIN HFLX"/>
    <property type="match status" value="1"/>
</dbReference>
<comment type="subcellular location">
    <subcellularLocation>
        <location evidence="5">Cytoplasm</location>
    </subcellularLocation>
    <text evidence="5">May associate with membranes.</text>
</comment>
<dbReference type="Gene3D" id="3.40.50.300">
    <property type="entry name" value="P-loop containing nucleotide triphosphate hydrolases"/>
    <property type="match status" value="1"/>
</dbReference>
<reference evidence="8 9" key="1">
    <citation type="journal article" date="2020" name="Syst. Appl. Microbiol.">
        <title>Alienimonas chondri sp. nov., a novel planctomycete isolated from the biofilm of the red alga Chondrus crispus.</title>
        <authorList>
            <person name="Vitorino I."/>
            <person name="Albuquerque L."/>
            <person name="Wiegand S."/>
            <person name="Kallscheuer N."/>
            <person name="da Costa M.S."/>
            <person name="Lobo-da-Cunha A."/>
            <person name="Jogler C."/>
            <person name="Lage O.M."/>
        </authorList>
    </citation>
    <scope>NUCLEOTIDE SEQUENCE [LARGE SCALE GENOMIC DNA]</scope>
    <source>
        <strain evidence="8 9">LzC2</strain>
    </source>
</reference>
<name>A0ABX1VFL3_9PLAN</name>
<dbReference type="InterPro" id="IPR045498">
    <property type="entry name" value="HflX_C"/>
</dbReference>
<dbReference type="InterPro" id="IPR025121">
    <property type="entry name" value="GTPase_HflX_N"/>
</dbReference>
<protein>
    <recommendedName>
        <fullName evidence="5">GTPase HflX</fullName>
    </recommendedName>
    <alternativeName>
        <fullName evidence="5">GTP-binding protein HflX</fullName>
    </alternativeName>
</protein>
<dbReference type="InterPro" id="IPR016496">
    <property type="entry name" value="GTPase_HflX"/>
</dbReference>
<feature type="coiled-coil region" evidence="6">
    <location>
        <begin position="170"/>
        <end position="204"/>
    </location>
</feature>
<evidence type="ECO:0000256" key="6">
    <source>
        <dbReference type="SAM" id="Coils"/>
    </source>
</evidence>
<dbReference type="CDD" id="cd01878">
    <property type="entry name" value="HflX"/>
    <property type="match status" value="1"/>
</dbReference>
<dbReference type="Pfam" id="PF01926">
    <property type="entry name" value="MMR_HSR1"/>
    <property type="match status" value="1"/>
</dbReference>
<dbReference type="HAMAP" id="MF_00900">
    <property type="entry name" value="GTPase_HflX"/>
    <property type="match status" value="1"/>
</dbReference>
<keyword evidence="3" id="KW-0460">Magnesium</keyword>
<gene>
    <name evidence="5 8" type="primary">hflX</name>
    <name evidence="8" type="ORF">LzC2_27440</name>
</gene>
<evidence type="ECO:0000313" key="8">
    <source>
        <dbReference type="EMBL" id="NNJ26655.1"/>
    </source>
</evidence>
<dbReference type="Pfam" id="PF16360">
    <property type="entry name" value="GTP-bdg_M"/>
    <property type="match status" value="1"/>
</dbReference>
<dbReference type="Pfam" id="PF19275">
    <property type="entry name" value="HflX_C"/>
    <property type="match status" value="1"/>
</dbReference>
<keyword evidence="1" id="KW-0479">Metal-binding</keyword>
<dbReference type="RefSeq" id="WP_171187859.1">
    <property type="nucleotide sequence ID" value="NZ_WTPX01000090.1"/>
</dbReference>
<sequence>MSDPKRDDLRVRARKAVLCGVYEPGDPRQGEGEARDRRLDELKGLAKTAGVKVVGELIQSRENPHPALCFGTGKAEELAQLAKSTGCDLILFDNNLSPAQGRNLEKATESVIVDRSELILDIFAGTAQTHEAKLQVELAQLLYFKPRLKRLWTHLERIEGGIGSGRGPGEKQLETDRRLVEKRISELKKKLTEIEARREREADRRTALQTTVGTVGYTNAGKSTLTRALTGADVYVADKLFATLDTRTRRWTIPDFDTVLLSDTVGFVRDLPHHLVASFRSTLEEARRADLLLHVVDASDPEAEQHIETVYEVLEEIGVPMDNMLLVLNKADAARASDRSLLDVLVHDHPDAVVVSATEGEGLLDLEEAVARKLAGGYVEAAVDTTPGNGRLLSFLQEHADVHGEDWAEAGDSVTVRCRLSRRWADKLAHDPDLLSGTSVLRLLPNGTACNALQESDAPLAAAG</sequence>
<dbReference type="Pfam" id="PF13167">
    <property type="entry name" value="GTP-bdg_N"/>
    <property type="match status" value="1"/>
</dbReference>
<feature type="domain" description="Hflx-type G" evidence="7">
    <location>
        <begin position="210"/>
        <end position="378"/>
    </location>
</feature>
<dbReference type="EMBL" id="WTPX01000090">
    <property type="protein sequence ID" value="NNJ26655.1"/>
    <property type="molecule type" value="Genomic_DNA"/>
</dbReference>
<evidence type="ECO:0000256" key="4">
    <source>
        <dbReference type="ARBA" id="ARBA00023134"/>
    </source>
</evidence>
<comment type="function">
    <text evidence="5">GTPase that associates with the 50S ribosomal subunit and may have a role during protein synthesis or ribosome biogenesis.</text>
</comment>
<dbReference type="PANTHER" id="PTHR10229:SF0">
    <property type="entry name" value="GTP-BINDING PROTEIN 6-RELATED"/>
    <property type="match status" value="1"/>
</dbReference>
<accession>A0ABX1VFL3</accession>
<evidence type="ECO:0000256" key="5">
    <source>
        <dbReference type="HAMAP-Rule" id="MF_00900"/>
    </source>
</evidence>
<evidence type="ECO:0000259" key="7">
    <source>
        <dbReference type="PROSITE" id="PS51705"/>
    </source>
</evidence>
<dbReference type="Gene3D" id="6.10.250.2860">
    <property type="match status" value="1"/>
</dbReference>
<comment type="subunit">
    <text evidence="5">Monomer. Associates with the 50S ribosomal subunit.</text>
</comment>
<dbReference type="Gene3D" id="3.40.50.11060">
    <property type="entry name" value="GTPase HflX, N-terminal domain"/>
    <property type="match status" value="1"/>
</dbReference>
<dbReference type="SUPFAM" id="SSF52540">
    <property type="entry name" value="P-loop containing nucleoside triphosphate hydrolases"/>
    <property type="match status" value="1"/>
</dbReference>
<keyword evidence="2 5" id="KW-0547">Nucleotide-binding</keyword>
<dbReference type="InterPro" id="IPR030394">
    <property type="entry name" value="G_HFLX_dom"/>
</dbReference>
<evidence type="ECO:0000256" key="1">
    <source>
        <dbReference type="ARBA" id="ARBA00022723"/>
    </source>
</evidence>
<keyword evidence="9" id="KW-1185">Reference proteome</keyword>
<evidence type="ECO:0000256" key="2">
    <source>
        <dbReference type="ARBA" id="ARBA00022741"/>
    </source>
</evidence>
<dbReference type="Proteomes" id="UP000609651">
    <property type="component" value="Unassembled WGS sequence"/>
</dbReference>
<comment type="caution">
    <text evidence="8">The sequence shown here is derived from an EMBL/GenBank/DDBJ whole genome shotgun (WGS) entry which is preliminary data.</text>
</comment>